<feature type="coiled-coil region" evidence="1">
    <location>
        <begin position="474"/>
        <end position="522"/>
    </location>
</feature>
<gene>
    <name evidence="4" type="ORF">IAA97_03145</name>
</gene>
<reference evidence="4" key="1">
    <citation type="submission" date="2020-10" db="EMBL/GenBank/DDBJ databases">
        <authorList>
            <person name="Gilroy R."/>
        </authorList>
    </citation>
    <scope>NUCLEOTIDE SEQUENCE</scope>
    <source>
        <strain evidence="4">7293</strain>
    </source>
</reference>
<evidence type="ECO:0000313" key="5">
    <source>
        <dbReference type="Proteomes" id="UP000823615"/>
    </source>
</evidence>
<name>A0A9D9E142_9SPIO</name>
<feature type="transmembrane region" description="Helical" evidence="3">
    <location>
        <begin position="6"/>
        <end position="29"/>
    </location>
</feature>
<protein>
    <submittedName>
        <fullName evidence="4">Uncharacterized protein</fullName>
    </submittedName>
</protein>
<dbReference type="SUPFAM" id="SSF58113">
    <property type="entry name" value="Apolipoprotein A-I"/>
    <property type="match status" value="1"/>
</dbReference>
<proteinExistence type="predicted"/>
<dbReference type="Proteomes" id="UP000823615">
    <property type="component" value="Unassembled WGS sequence"/>
</dbReference>
<evidence type="ECO:0000256" key="2">
    <source>
        <dbReference type="SAM" id="MobiDB-lite"/>
    </source>
</evidence>
<feature type="coiled-coil region" evidence="1">
    <location>
        <begin position="238"/>
        <end position="265"/>
    </location>
</feature>
<organism evidence="4 5">
    <name type="scientific">Candidatus Ornithospirochaeta stercoripullorum</name>
    <dbReference type="NCBI Taxonomy" id="2840899"/>
    <lineage>
        <taxon>Bacteria</taxon>
        <taxon>Pseudomonadati</taxon>
        <taxon>Spirochaetota</taxon>
        <taxon>Spirochaetia</taxon>
        <taxon>Spirochaetales</taxon>
        <taxon>Spirochaetaceae</taxon>
        <taxon>Spirochaetaceae incertae sedis</taxon>
        <taxon>Candidatus Ornithospirochaeta</taxon>
    </lineage>
</organism>
<sequence>MQIDSQLLLFGALILLISFLLSLILVLIVRRNIRNDRMSKMITMQQAAFRTESASTLDRMRTTAKECQQNVEASTQQAEDMVKQISDSLRTLSDYQEDLAALQSVCAEYKNALEKLRSATDQVEARISVVQQEVNKIEAVNEKMDSFRQEVEISMNQLQDLKAEYVRLVAATQESLKTAAENQKSENASMLSDFSSQMERTREAFASFVSQERADFKTFSDSELKKAETLAVDTENRRDSIIRSLEEGKTELEEYRSELASTLDSLTAIRDGIKSEGENAALLFSRELDRKRSEAAAETDSSISSAKNAIEELARQAVESLAEKESVLKSNAESLTGQLGEISEEKKNAFTSFIEEQKHYIEASLESVIARFEEERGSLSSALEALGREQAVAADNTKETVAEALRNIENARFSLDNDRTSFIETSREAVSKSFSEMLEGVNQRYERMKSDADAFVKAIADRINDTRETITLLSQGEQERIQDSVERLQELDRKIRISEEQLQKLSETITSTREELFSAQQDRGRLDSEIEERNKTLSMLNDEMQKSKSARISEEAALVRLKLQISNLEKERKKAEQSKEEPKASPAVQQKKPEEMIEEFPDDIFTGNVEEVNLDDDE</sequence>
<feature type="coiled-coil region" evidence="1">
    <location>
        <begin position="57"/>
        <end position="164"/>
    </location>
</feature>
<dbReference type="EMBL" id="JADIMT010000040">
    <property type="protein sequence ID" value="MBO8435955.1"/>
    <property type="molecule type" value="Genomic_DNA"/>
</dbReference>
<keyword evidence="1" id="KW-0175">Coiled coil</keyword>
<accession>A0A9D9E142</accession>
<feature type="compositionally biased region" description="Basic and acidic residues" evidence="2">
    <location>
        <begin position="570"/>
        <end position="583"/>
    </location>
</feature>
<evidence type="ECO:0000256" key="3">
    <source>
        <dbReference type="SAM" id="Phobius"/>
    </source>
</evidence>
<keyword evidence="3" id="KW-0812">Transmembrane</keyword>
<dbReference type="NCBIfam" id="NF047516">
    <property type="entry name" value="LA_3659_fam"/>
    <property type="match status" value="1"/>
</dbReference>
<dbReference type="AlphaFoldDB" id="A0A9D9E142"/>
<feature type="region of interest" description="Disordered" evidence="2">
    <location>
        <begin position="570"/>
        <end position="618"/>
    </location>
</feature>
<keyword evidence="3" id="KW-0472">Membrane</keyword>
<feature type="coiled-coil region" evidence="1">
    <location>
        <begin position="296"/>
        <end position="323"/>
    </location>
</feature>
<keyword evidence="3" id="KW-1133">Transmembrane helix</keyword>
<evidence type="ECO:0000313" key="4">
    <source>
        <dbReference type="EMBL" id="MBO8435955.1"/>
    </source>
</evidence>
<reference evidence="4" key="2">
    <citation type="journal article" date="2021" name="PeerJ">
        <title>Extensive microbial diversity within the chicken gut microbiome revealed by metagenomics and culture.</title>
        <authorList>
            <person name="Gilroy R."/>
            <person name="Ravi A."/>
            <person name="Getino M."/>
            <person name="Pursley I."/>
            <person name="Horton D.L."/>
            <person name="Alikhan N.F."/>
            <person name="Baker D."/>
            <person name="Gharbi K."/>
            <person name="Hall N."/>
            <person name="Watson M."/>
            <person name="Adriaenssens E.M."/>
            <person name="Foster-Nyarko E."/>
            <person name="Jarju S."/>
            <person name="Secka A."/>
            <person name="Antonio M."/>
            <person name="Oren A."/>
            <person name="Chaudhuri R.R."/>
            <person name="La Ragione R."/>
            <person name="Hildebrand F."/>
            <person name="Pallen M.J."/>
        </authorList>
    </citation>
    <scope>NUCLEOTIDE SEQUENCE</scope>
    <source>
        <strain evidence="4">7293</strain>
    </source>
</reference>
<evidence type="ECO:0000256" key="1">
    <source>
        <dbReference type="SAM" id="Coils"/>
    </source>
</evidence>
<comment type="caution">
    <text evidence="4">The sequence shown here is derived from an EMBL/GenBank/DDBJ whole genome shotgun (WGS) entry which is preliminary data.</text>
</comment>